<dbReference type="EMBL" id="OX465082">
    <property type="protein sequence ID" value="CAI9290871.1"/>
    <property type="molecule type" value="Genomic_DNA"/>
</dbReference>
<reference evidence="1" key="1">
    <citation type="submission" date="2023-04" db="EMBL/GenBank/DDBJ databases">
        <authorList>
            <person name="Vijverberg K."/>
            <person name="Xiong W."/>
            <person name="Schranz E."/>
        </authorList>
    </citation>
    <scope>NUCLEOTIDE SEQUENCE</scope>
</reference>
<name>A0AA35ZE21_LACSI</name>
<keyword evidence="2" id="KW-1185">Reference proteome</keyword>
<dbReference type="Proteomes" id="UP001177003">
    <property type="component" value="Chromosome 6"/>
</dbReference>
<accession>A0AA35ZE21</accession>
<proteinExistence type="predicted"/>
<evidence type="ECO:0000313" key="1">
    <source>
        <dbReference type="EMBL" id="CAI9290871.1"/>
    </source>
</evidence>
<gene>
    <name evidence="1" type="ORF">LSALG_LOCUS30042</name>
</gene>
<organism evidence="1 2">
    <name type="scientific">Lactuca saligna</name>
    <name type="common">Willowleaf lettuce</name>
    <dbReference type="NCBI Taxonomy" id="75948"/>
    <lineage>
        <taxon>Eukaryota</taxon>
        <taxon>Viridiplantae</taxon>
        <taxon>Streptophyta</taxon>
        <taxon>Embryophyta</taxon>
        <taxon>Tracheophyta</taxon>
        <taxon>Spermatophyta</taxon>
        <taxon>Magnoliopsida</taxon>
        <taxon>eudicotyledons</taxon>
        <taxon>Gunneridae</taxon>
        <taxon>Pentapetalae</taxon>
        <taxon>asterids</taxon>
        <taxon>campanulids</taxon>
        <taxon>Asterales</taxon>
        <taxon>Asteraceae</taxon>
        <taxon>Cichorioideae</taxon>
        <taxon>Cichorieae</taxon>
        <taxon>Lactucinae</taxon>
        <taxon>Lactuca</taxon>
    </lineage>
</organism>
<protein>
    <submittedName>
        <fullName evidence="1">Uncharacterized protein</fullName>
    </submittedName>
</protein>
<sequence>MDPKVSISFFENIASPGTCSCSSKVIESIFVKLFVVLSDGVSHNVKLFRDLYVELVDKVSELEKVSPNMEIVSQAEIYKVRCELSIVQSEKAILESKLTSYEDVVEEVSMLKATIASLKLDKVSLVDKIAMLDHVV</sequence>
<evidence type="ECO:0000313" key="2">
    <source>
        <dbReference type="Proteomes" id="UP001177003"/>
    </source>
</evidence>
<dbReference type="AlphaFoldDB" id="A0AA35ZE21"/>